<keyword evidence="1" id="KW-0472">Membrane</keyword>
<organism evidence="2">
    <name type="scientific">viral metagenome</name>
    <dbReference type="NCBI Taxonomy" id="1070528"/>
    <lineage>
        <taxon>unclassified sequences</taxon>
        <taxon>metagenomes</taxon>
        <taxon>organismal metagenomes</taxon>
    </lineage>
</organism>
<proteinExistence type="predicted"/>
<evidence type="ECO:0000313" key="2">
    <source>
        <dbReference type="EMBL" id="QHT38488.1"/>
    </source>
</evidence>
<accession>A0A6C0F9Y1</accession>
<reference evidence="2" key="1">
    <citation type="journal article" date="2020" name="Nature">
        <title>Giant virus diversity and host interactions through global metagenomics.</title>
        <authorList>
            <person name="Schulz F."/>
            <person name="Roux S."/>
            <person name="Paez-Espino D."/>
            <person name="Jungbluth S."/>
            <person name="Walsh D.A."/>
            <person name="Denef V.J."/>
            <person name="McMahon K.D."/>
            <person name="Konstantinidis K.T."/>
            <person name="Eloe-Fadrosh E.A."/>
            <person name="Kyrpides N.C."/>
            <person name="Woyke T."/>
        </authorList>
    </citation>
    <scope>NUCLEOTIDE SEQUENCE</scope>
    <source>
        <strain evidence="2">GVMAG-S-ERX556101-89</strain>
    </source>
</reference>
<sequence>MLFSKGSVNERKDFILTGLYITLSVIIAYILSPYLGIYIFDGVQFERYGAKEYGLTSTKNKEKIMELFEKMGRRCDQLVNQADSIPWIVNEDTPKGQSGRLKDRWQNVRLRETDPSETTIAYIVNKDHELRVCLTDKETREHEELNTAMFVILHELAHMASVKYGHGTEFWTNFRMILKKAIEMGIYEYQDYSAEGESEVYCGLTIYSTPCHDKTCNHE</sequence>
<evidence type="ECO:0000256" key="1">
    <source>
        <dbReference type="SAM" id="Phobius"/>
    </source>
</evidence>
<dbReference type="EMBL" id="MN738831">
    <property type="protein sequence ID" value="QHT38488.1"/>
    <property type="molecule type" value="Genomic_DNA"/>
</dbReference>
<dbReference type="AlphaFoldDB" id="A0A6C0F9Y1"/>
<name>A0A6C0F9Y1_9ZZZZ</name>
<feature type="transmembrane region" description="Helical" evidence="1">
    <location>
        <begin position="20"/>
        <end position="40"/>
    </location>
</feature>
<keyword evidence="1" id="KW-0812">Transmembrane</keyword>
<keyword evidence="1" id="KW-1133">Transmembrane helix</keyword>
<protein>
    <submittedName>
        <fullName evidence="2">Uncharacterized protein</fullName>
    </submittedName>
</protein>